<dbReference type="Gene3D" id="3.40.630.30">
    <property type="match status" value="1"/>
</dbReference>
<evidence type="ECO:0000259" key="4">
    <source>
        <dbReference type="PROSITE" id="PS51186"/>
    </source>
</evidence>
<accession>A0A4Z0YTS7</accession>
<proteinExistence type="inferred from homology"/>
<evidence type="ECO:0000256" key="3">
    <source>
        <dbReference type="ARBA" id="ARBA00038502"/>
    </source>
</evidence>
<dbReference type="Proteomes" id="UP000297716">
    <property type="component" value="Unassembled WGS sequence"/>
</dbReference>
<gene>
    <name evidence="5" type="ORF">E0Z10_g7873</name>
</gene>
<name>A0A4Z0YTS7_9PEZI</name>
<reference evidence="5 6" key="1">
    <citation type="submission" date="2019-03" db="EMBL/GenBank/DDBJ databases">
        <title>Draft genome sequence of Xylaria hypoxylon DSM 108379, a ubiquitous saprotrophic-parasitic fungi on hardwood.</title>
        <authorList>
            <person name="Buettner E."/>
            <person name="Leonhardt S."/>
            <person name="Gebauer A.M."/>
            <person name="Liers C."/>
            <person name="Hofrichter M."/>
            <person name="Kellner H."/>
        </authorList>
    </citation>
    <scope>NUCLEOTIDE SEQUENCE [LARGE SCALE GENOMIC DNA]</scope>
    <source>
        <strain evidence="5 6">DSM 108379</strain>
    </source>
</reference>
<evidence type="ECO:0000313" key="6">
    <source>
        <dbReference type="Proteomes" id="UP000297716"/>
    </source>
</evidence>
<dbReference type="GO" id="GO:0016747">
    <property type="term" value="F:acyltransferase activity, transferring groups other than amino-acyl groups"/>
    <property type="evidence" value="ECO:0007669"/>
    <property type="project" value="InterPro"/>
</dbReference>
<evidence type="ECO:0000313" key="5">
    <source>
        <dbReference type="EMBL" id="TGJ80876.1"/>
    </source>
</evidence>
<feature type="domain" description="N-acetyltransferase" evidence="4">
    <location>
        <begin position="41"/>
        <end position="190"/>
    </location>
</feature>
<dbReference type="AlphaFoldDB" id="A0A4Z0YTS7"/>
<dbReference type="InterPro" id="IPR000182">
    <property type="entry name" value="GNAT_dom"/>
</dbReference>
<organism evidence="5 6">
    <name type="scientific">Xylaria hypoxylon</name>
    <dbReference type="NCBI Taxonomy" id="37992"/>
    <lineage>
        <taxon>Eukaryota</taxon>
        <taxon>Fungi</taxon>
        <taxon>Dikarya</taxon>
        <taxon>Ascomycota</taxon>
        <taxon>Pezizomycotina</taxon>
        <taxon>Sordariomycetes</taxon>
        <taxon>Xylariomycetidae</taxon>
        <taxon>Xylariales</taxon>
        <taxon>Xylariaceae</taxon>
        <taxon>Xylaria</taxon>
    </lineage>
</organism>
<evidence type="ECO:0000256" key="2">
    <source>
        <dbReference type="ARBA" id="ARBA00023315"/>
    </source>
</evidence>
<sequence length="203" mass="22592">MSTPTVIAADQAPAAGASEHKIPATAILTTERFYLRPFEASDAEAMAEAANDTELVKYMRSRFPSPYTLADAHDWLEYCHSQPVLAFGIFTPEGDYVGSASLEPPKGDAIYAGTRELGYYVARKFWGRGIMSEVVRPFTRWAFATRPELLRIEASVFEPNEASRRVLKKAGFIQEGTRRIAVVKDGKQMDEDMFGLIRTDVTS</sequence>
<dbReference type="EMBL" id="SKBN01000196">
    <property type="protein sequence ID" value="TGJ80876.1"/>
    <property type="molecule type" value="Genomic_DNA"/>
</dbReference>
<dbReference type="STRING" id="37992.A0A4Z0YTS7"/>
<dbReference type="SUPFAM" id="SSF55729">
    <property type="entry name" value="Acyl-CoA N-acyltransferases (Nat)"/>
    <property type="match status" value="1"/>
</dbReference>
<comment type="caution">
    <text evidence="5">The sequence shown here is derived from an EMBL/GenBank/DDBJ whole genome shotgun (WGS) entry which is preliminary data.</text>
</comment>
<keyword evidence="6" id="KW-1185">Reference proteome</keyword>
<keyword evidence="2" id="KW-0012">Acyltransferase</keyword>
<protein>
    <recommendedName>
        <fullName evidence="4">N-acetyltransferase domain-containing protein</fullName>
    </recommendedName>
</protein>
<evidence type="ECO:0000256" key="1">
    <source>
        <dbReference type="ARBA" id="ARBA00022679"/>
    </source>
</evidence>
<dbReference type="Pfam" id="PF13302">
    <property type="entry name" value="Acetyltransf_3"/>
    <property type="match status" value="1"/>
</dbReference>
<comment type="similarity">
    <text evidence="3">Belongs to the acetyltransferase family. RimJ subfamily.</text>
</comment>
<dbReference type="InterPro" id="IPR016181">
    <property type="entry name" value="Acyl_CoA_acyltransferase"/>
</dbReference>
<dbReference type="OrthoDB" id="630895at2759"/>
<dbReference type="InterPro" id="IPR051531">
    <property type="entry name" value="N-acetyltransferase"/>
</dbReference>
<dbReference type="PROSITE" id="PS51186">
    <property type="entry name" value="GNAT"/>
    <property type="match status" value="1"/>
</dbReference>
<keyword evidence="1" id="KW-0808">Transferase</keyword>
<dbReference type="PANTHER" id="PTHR43792:SF8">
    <property type="entry name" value="[RIBOSOMAL PROTEIN US5]-ALANINE N-ACETYLTRANSFERASE"/>
    <property type="match status" value="1"/>
</dbReference>
<dbReference type="PANTHER" id="PTHR43792">
    <property type="entry name" value="GNAT FAMILY, PUTATIVE (AFU_ORTHOLOGUE AFUA_3G00765)-RELATED-RELATED"/>
    <property type="match status" value="1"/>
</dbReference>